<keyword evidence="5 7" id="KW-0560">Oxidoreductase</keyword>
<comment type="caution">
    <text evidence="7">Lacks conserved residue(s) required for the propagation of feature annotation.</text>
</comment>
<evidence type="ECO:0000256" key="1">
    <source>
        <dbReference type="ARBA" id="ARBA00004937"/>
    </source>
</evidence>
<feature type="domain" description="Glucose-6-phosphate dehydrogenase C-terminal" evidence="9">
    <location>
        <begin position="209"/>
        <end position="503"/>
    </location>
</feature>
<dbReference type="InterPro" id="IPR022675">
    <property type="entry name" value="G6P_DH_C"/>
</dbReference>
<dbReference type="RefSeq" id="WP_369313763.1">
    <property type="nucleotide sequence ID" value="NZ_JBEHZE010000001.1"/>
</dbReference>
<dbReference type="PANTHER" id="PTHR23429">
    <property type="entry name" value="GLUCOSE-6-PHOSPHATE 1-DEHYDROGENASE G6PD"/>
    <property type="match status" value="1"/>
</dbReference>
<dbReference type="Proteomes" id="UP001560685">
    <property type="component" value="Unassembled WGS sequence"/>
</dbReference>
<sequence>MEKPKVETVSDNASDKGSAHFIPVTAFDLVVFGAAGDLSLRKLIPALFHRWRDDQIPAESRIVGVSRSNHDDQSFRDLALKSFREFHPQEIVSDDEWARFASQLYYTELDVVSDQANWEPLCEKLGEPGQKQRVFYLALAPDLYGAVSANIKRAGIKTTGARIVLEKPIGRDLNSAKQINDAVGAVFDEGSIFRIDHYLGKETVQNLTVLRFMNSLFEPVWNANAIDHVEITVSESIGAGTRASYYDKSGALRDMVQNHLLQLLCLVAMEPPLDLEPDTVRDEKIKVMRALRAITEKNVRETTVRGQYHRGASNGEAVPGYAEELGGTSSTETFVAIKANIDNWRWKGTPFYLRTGKRMRQRYSEIIVHFKEIAHSLVKNGKEGIPPTRMVIRLQPDEGVKLLLVTKDPGPGGMRLRYVPLNLSFADTFEARYPDAYERLLMAVVRGDLGLFMRRDEVEAAWKWVDGILAGWHKDETPAHPYAAGTDGPVQAAMLLDRDGREWYHGA</sequence>
<dbReference type="SUPFAM" id="SSF51735">
    <property type="entry name" value="NAD(P)-binding Rossmann-fold domains"/>
    <property type="match status" value="1"/>
</dbReference>
<dbReference type="NCBIfam" id="TIGR00871">
    <property type="entry name" value="zwf"/>
    <property type="match status" value="1"/>
</dbReference>
<proteinExistence type="inferred from homology"/>
<dbReference type="PANTHER" id="PTHR23429:SF0">
    <property type="entry name" value="GLUCOSE-6-PHOSPHATE 1-DEHYDROGENASE"/>
    <property type="match status" value="1"/>
</dbReference>
<evidence type="ECO:0000256" key="2">
    <source>
        <dbReference type="ARBA" id="ARBA00009975"/>
    </source>
</evidence>
<dbReference type="Pfam" id="PF02781">
    <property type="entry name" value="G6PD_C"/>
    <property type="match status" value="1"/>
</dbReference>
<dbReference type="InterPro" id="IPR019796">
    <property type="entry name" value="G6P_DH_AS"/>
</dbReference>
<accession>A0ABV3Z4P3</accession>
<dbReference type="InterPro" id="IPR022674">
    <property type="entry name" value="G6P_DH_NAD-bd"/>
</dbReference>
<feature type="binding site" evidence="7">
    <location>
        <position position="235"/>
    </location>
    <ligand>
        <name>substrate</name>
    </ligand>
</feature>
<comment type="pathway">
    <text evidence="1 7">Carbohydrate degradation; pentose phosphate pathway; D-ribulose 5-phosphate from D-glucose 6-phosphate (oxidative stage): step 1/3.</text>
</comment>
<feature type="domain" description="Glucose-6-phosphate dehydrogenase NAD-binding" evidence="8">
    <location>
        <begin position="30"/>
        <end position="206"/>
    </location>
</feature>
<evidence type="ECO:0000313" key="11">
    <source>
        <dbReference type="Proteomes" id="UP001560685"/>
    </source>
</evidence>
<evidence type="ECO:0000256" key="5">
    <source>
        <dbReference type="ARBA" id="ARBA00023002"/>
    </source>
</evidence>
<evidence type="ECO:0000259" key="8">
    <source>
        <dbReference type="Pfam" id="PF00479"/>
    </source>
</evidence>
<evidence type="ECO:0000259" key="9">
    <source>
        <dbReference type="Pfam" id="PF02781"/>
    </source>
</evidence>
<dbReference type="SUPFAM" id="SSF55347">
    <property type="entry name" value="Glyceraldehyde-3-phosphate dehydrogenase-like, C-terminal domain"/>
    <property type="match status" value="1"/>
</dbReference>
<feature type="binding site" evidence="7">
    <location>
        <position position="197"/>
    </location>
    <ligand>
        <name>substrate</name>
    </ligand>
</feature>
<dbReference type="PROSITE" id="PS00069">
    <property type="entry name" value="G6P_DEHYDROGENASE"/>
    <property type="match status" value="1"/>
</dbReference>
<feature type="binding site" evidence="7">
    <location>
        <position position="201"/>
    </location>
    <ligand>
        <name>substrate</name>
    </ligand>
</feature>
<evidence type="ECO:0000256" key="7">
    <source>
        <dbReference type="HAMAP-Rule" id="MF_00966"/>
    </source>
</evidence>
<feature type="binding site" evidence="7">
    <location>
        <position position="67"/>
    </location>
    <ligand>
        <name>NADP(+)</name>
        <dbReference type="ChEBI" id="CHEBI:58349"/>
    </ligand>
</feature>
<evidence type="ECO:0000256" key="6">
    <source>
        <dbReference type="ARBA" id="ARBA00023277"/>
    </source>
</evidence>
<evidence type="ECO:0000256" key="4">
    <source>
        <dbReference type="ARBA" id="ARBA00022857"/>
    </source>
</evidence>
<comment type="caution">
    <text evidence="10">The sequence shown here is derived from an EMBL/GenBank/DDBJ whole genome shotgun (WGS) entry which is preliminary data.</text>
</comment>
<dbReference type="EMBL" id="JBEHZE010000001">
    <property type="protein sequence ID" value="MEX6633769.1"/>
    <property type="molecule type" value="Genomic_DNA"/>
</dbReference>
<comment type="similarity">
    <text evidence="2 7">Belongs to the glucose-6-phosphate dehydrogenase family.</text>
</comment>
<dbReference type="Pfam" id="PF00479">
    <property type="entry name" value="G6PD_N"/>
    <property type="match status" value="1"/>
</dbReference>
<feature type="binding site" evidence="7">
    <location>
        <position position="357"/>
    </location>
    <ligand>
        <name>substrate</name>
    </ligand>
</feature>
<dbReference type="GO" id="GO:0004345">
    <property type="term" value="F:glucose-6-phosphate dehydrogenase activity"/>
    <property type="evidence" value="ECO:0007669"/>
    <property type="project" value="UniProtKB-EC"/>
</dbReference>
<dbReference type="InterPro" id="IPR001282">
    <property type="entry name" value="G6P_DH"/>
</dbReference>
<feature type="binding site" evidence="7">
    <location>
        <position position="254"/>
    </location>
    <ligand>
        <name>substrate</name>
    </ligand>
</feature>
<evidence type="ECO:0000256" key="3">
    <source>
        <dbReference type="ARBA" id="ARBA00022526"/>
    </source>
</evidence>
<dbReference type="Gene3D" id="3.30.360.10">
    <property type="entry name" value="Dihydrodipicolinate Reductase, domain 2"/>
    <property type="match status" value="1"/>
</dbReference>
<dbReference type="PRINTS" id="PR00079">
    <property type="entry name" value="G6PDHDRGNASE"/>
</dbReference>
<protein>
    <recommendedName>
        <fullName evidence="7">Glucose-6-phosphate 1-dehydrogenase</fullName>
        <shortName evidence="7">G6PD</shortName>
        <ecNumber evidence="7">1.1.1.49</ecNumber>
    </recommendedName>
</protein>
<dbReference type="InterPro" id="IPR036291">
    <property type="entry name" value="NAD(P)-bd_dom_sf"/>
</dbReference>
<dbReference type="HAMAP" id="MF_00966">
    <property type="entry name" value="G6PD"/>
    <property type="match status" value="1"/>
</dbReference>
<comment type="catalytic activity">
    <reaction evidence="7">
        <text>D-glucose 6-phosphate + NADP(+) = 6-phospho-D-glucono-1,5-lactone + NADPH + H(+)</text>
        <dbReference type="Rhea" id="RHEA:15841"/>
        <dbReference type="ChEBI" id="CHEBI:15378"/>
        <dbReference type="ChEBI" id="CHEBI:57783"/>
        <dbReference type="ChEBI" id="CHEBI:57955"/>
        <dbReference type="ChEBI" id="CHEBI:58349"/>
        <dbReference type="ChEBI" id="CHEBI:61548"/>
        <dbReference type="EC" id="1.1.1.49"/>
    </reaction>
</comment>
<keyword evidence="3 7" id="KW-0313">Glucose metabolism</keyword>
<evidence type="ECO:0000313" key="10">
    <source>
        <dbReference type="EMBL" id="MEX6633769.1"/>
    </source>
</evidence>
<comment type="function">
    <text evidence="7">Catalyzes the oxidation of glucose 6-phosphate to 6-phosphogluconolactone.</text>
</comment>
<dbReference type="Gene3D" id="3.40.50.720">
    <property type="entry name" value="NAD(P)-binding Rossmann-like Domain"/>
    <property type="match status" value="1"/>
</dbReference>
<feature type="binding site" evidence="7">
    <location>
        <position position="167"/>
    </location>
    <ligand>
        <name>NADP(+)</name>
        <dbReference type="ChEBI" id="CHEBI:58349"/>
    </ligand>
</feature>
<feature type="active site" description="Proton acceptor" evidence="7">
    <location>
        <position position="259"/>
    </location>
</feature>
<organism evidence="10 11">
    <name type="scientific">Hyphococcus lacteus</name>
    <dbReference type="NCBI Taxonomy" id="3143536"/>
    <lineage>
        <taxon>Bacteria</taxon>
        <taxon>Pseudomonadati</taxon>
        <taxon>Pseudomonadota</taxon>
        <taxon>Alphaproteobacteria</taxon>
        <taxon>Parvularculales</taxon>
        <taxon>Parvularculaceae</taxon>
        <taxon>Hyphococcus</taxon>
    </lineage>
</organism>
<keyword evidence="4 7" id="KW-0521">NADP</keyword>
<reference evidence="10 11" key="1">
    <citation type="submission" date="2024-05" db="EMBL/GenBank/DDBJ databases">
        <title>Three bacterial strains, DH-69, EH-24, and ECK-19 isolated from coastal sediments.</title>
        <authorList>
            <person name="Ye Y.-Q."/>
            <person name="Du Z.-J."/>
        </authorList>
    </citation>
    <scope>NUCLEOTIDE SEQUENCE [LARGE SCALE GENOMIC DNA]</scope>
    <source>
        <strain evidence="10 11">ECK-19</strain>
    </source>
</reference>
<dbReference type="EC" id="1.1.1.49" evidence="7"/>
<keyword evidence="6 7" id="KW-0119">Carbohydrate metabolism</keyword>
<dbReference type="PIRSF" id="PIRSF000110">
    <property type="entry name" value="G6PD"/>
    <property type="match status" value="1"/>
</dbReference>
<name>A0ABV3Z4P3_9PROT</name>
<keyword evidence="11" id="KW-1185">Reference proteome</keyword>
<gene>
    <name evidence="7 10" type="primary">zwf</name>
    <name evidence="10" type="ORF">ABFZ84_09450</name>
</gene>